<dbReference type="AlphaFoldDB" id="A0A4C1XFY0"/>
<organism evidence="1 2">
    <name type="scientific">Eumeta variegata</name>
    <name type="common">Bagworm moth</name>
    <name type="synonym">Eumeta japonica</name>
    <dbReference type="NCBI Taxonomy" id="151549"/>
    <lineage>
        <taxon>Eukaryota</taxon>
        <taxon>Metazoa</taxon>
        <taxon>Ecdysozoa</taxon>
        <taxon>Arthropoda</taxon>
        <taxon>Hexapoda</taxon>
        <taxon>Insecta</taxon>
        <taxon>Pterygota</taxon>
        <taxon>Neoptera</taxon>
        <taxon>Endopterygota</taxon>
        <taxon>Lepidoptera</taxon>
        <taxon>Glossata</taxon>
        <taxon>Ditrysia</taxon>
        <taxon>Tineoidea</taxon>
        <taxon>Psychidae</taxon>
        <taxon>Oiketicinae</taxon>
        <taxon>Eumeta</taxon>
    </lineage>
</organism>
<reference evidence="1 2" key="1">
    <citation type="journal article" date="2019" name="Commun. Biol.">
        <title>The bagworm genome reveals a unique fibroin gene that provides high tensile strength.</title>
        <authorList>
            <person name="Kono N."/>
            <person name="Nakamura H."/>
            <person name="Ohtoshi R."/>
            <person name="Tomita M."/>
            <person name="Numata K."/>
            <person name="Arakawa K."/>
        </authorList>
    </citation>
    <scope>NUCLEOTIDE SEQUENCE [LARGE SCALE GENOMIC DNA]</scope>
</reference>
<comment type="caution">
    <text evidence="1">The sequence shown here is derived from an EMBL/GenBank/DDBJ whole genome shotgun (WGS) entry which is preliminary data.</text>
</comment>
<evidence type="ECO:0000313" key="2">
    <source>
        <dbReference type="Proteomes" id="UP000299102"/>
    </source>
</evidence>
<name>A0A4C1XFY0_EUMVA</name>
<sequence length="235" mass="26760">MSESMLADAVIFAIKSSSKETSRVMCEPSEILENLLTFNGNVSKWIAFRAVYNDTSGLFSDVQNVARIRKALSREAFIYTETDSLRIMQALKRRFGRPDATIKQELHELRRMAPMNNGMSDVNSFANTDYQNTDEPELIMLSNLSNKINYQCCASMLAQESGRYNPKSAPERRPRRTNAINIVYHQNPLLVEAVSYEPPPLNHSCRRPRSVLLDPPDDLTVEVEKLIELNKMAIE</sequence>
<keyword evidence="2" id="KW-1185">Reference proteome</keyword>
<dbReference type="Proteomes" id="UP000299102">
    <property type="component" value="Unassembled WGS sequence"/>
</dbReference>
<dbReference type="EMBL" id="BGZK01000831">
    <property type="protein sequence ID" value="GBP62093.1"/>
    <property type="molecule type" value="Genomic_DNA"/>
</dbReference>
<accession>A0A4C1XFY0</accession>
<proteinExistence type="predicted"/>
<protein>
    <submittedName>
        <fullName evidence="1">Uncharacterized protein</fullName>
    </submittedName>
</protein>
<evidence type="ECO:0000313" key="1">
    <source>
        <dbReference type="EMBL" id="GBP62093.1"/>
    </source>
</evidence>
<gene>
    <name evidence="1" type="ORF">EVAR_53871_1</name>
</gene>
<dbReference type="OrthoDB" id="10066767at2759"/>